<dbReference type="Proteomes" id="UP000031192">
    <property type="component" value="Unassembled WGS sequence"/>
</dbReference>
<keyword evidence="2" id="KW-1185">Reference proteome</keyword>
<evidence type="ECO:0000313" key="1">
    <source>
        <dbReference type="EMBL" id="KID83976.1"/>
    </source>
</evidence>
<dbReference type="InterPro" id="IPR043519">
    <property type="entry name" value="NT_sf"/>
</dbReference>
<dbReference type="SUPFAM" id="SSF81301">
    <property type="entry name" value="Nucleotidyltransferase"/>
    <property type="match status" value="1"/>
</dbReference>
<proteinExistence type="predicted"/>
<protein>
    <recommendedName>
        <fullName evidence="3">Nucleotidyl transferase</fullName>
    </recommendedName>
</protein>
<comment type="caution">
    <text evidence="1">The sequence shown here is derived from an EMBL/GenBank/DDBJ whole genome shotgun (WGS) entry which is preliminary data.</text>
</comment>
<dbReference type="Gene3D" id="3.30.460.40">
    <property type="match status" value="1"/>
</dbReference>
<evidence type="ECO:0000313" key="2">
    <source>
        <dbReference type="Proteomes" id="UP000031192"/>
    </source>
</evidence>
<dbReference type="HOGENOM" id="CLU_1219941_0_0_1"/>
<dbReference type="AlphaFoldDB" id="A0A0B4H2K2"/>
<accession>A0A0B4H2K2</accession>
<sequence length="227" mass="25281">MIQERLNDAAIALHRVLSREQVTFGIFGGYAVATFGGPRESKDVDCIASVSKDQIIRLLNNKEGFQVIPQGRQDYVAFFWSDRIDRSNAVLVEIFCEKFPGSRYSMVNVPCNTVSIKGISLGQGMACFLEPFYLFKGKLRAAATRAKFHDSADLRMLAGKYPAALKPRAHELDLEYVGLSLKRYPELQRLFEQIGVDVEKAKQVANDLDLDRLPAPAPGDVQRGLLG</sequence>
<gene>
    <name evidence="1" type="ORF">MGU_08742</name>
</gene>
<name>A0A0B4H2K2_METGA</name>
<evidence type="ECO:0008006" key="3">
    <source>
        <dbReference type="Google" id="ProtNLM"/>
    </source>
</evidence>
<reference evidence="1 2" key="1">
    <citation type="journal article" date="2014" name="Proc. Natl. Acad. Sci. U.S.A.">
        <title>Trajectory and genomic determinants of fungal-pathogen speciation and host adaptation.</title>
        <authorList>
            <person name="Hu X."/>
            <person name="Xiao G."/>
            <person name="Zheng P."/>
            <person name="Shang Y."/>
            <person name="Su Y."/>
            <person name="Zhang X."/>
            <person name="Liu X."/>
            <person name="Zhan S."/>
            <person name="St Leger R.J."/>
            <person name="Wang C."/>
        </authorList>
    </citation>
    <scope>NUCLEOTIDE SEQUENCE [LARGE SCALE GENOMIC DNA]</scope>
    <source>
        <strain evidence="1 2">ARSEF 977</strain>
    </source>
</reference>
<organism evidence="1 2">
    <name type="scientific">Metarhizium guizhouense (strain ARSEF 977)</name>
    <dbReference type="NCBI Taxonomy" id="1276136"/>
    <lineage>
        <taxon>Eukaryota</taxon>
        <taxon>Fungi</taxon>
        <taxon>Dikarya</taxon>
        <taxon>Ascomycota</taxon>
        <taxon>Pezizomycotina</taxon>
        <taxon>Sordariomycetes</taxon>
        <taxon>Hypocreomycetidae</taxon>
        <taxon>Hypocreales</taxon>
        <taxon>Clavicipitaceae</taxon>
        <taxon>Metarhizium</taxon>
    </lineage>
</organism>
<dbReference type="EMBL" id="AZNH01000049">
    <property type="protein sequence ID" value="KID83976.1"/>
    <property type="molecule type" value="Genomic_DNA"/>
</dbReference>